<dbReference type="GO" id="GO:0043565">
    <property type="term" value="F:sequence-specific DNA binding"/>
    <property type="evidence" value="ECO:0007669"/>
    <property type="project" value="InterPro"/>
</dbReference>
<evidence type="ECO:0000256" key="3">
    <source>
        <dbReference type="ARBA" id="ARBA00023163"/>
    </source>
</evidence>
<evidence type="ECO:0000256" key="1">
    <source>
        <dbReference type="ARBA" id="ARBA00023015"/>
    </source>
</evidence>
<evidence type="ECO:0000259" key="4">
    <source>
        <dbReference type="PROSITE" id="PS01124"/>
    </source>
</evidence>
<dbReference type="SMART" id="SM00342">
    <property type="entry name" value="HTH_ARAC"/>
    <property type="match status" value="1"/>
</dbReference>
<dbReference type="SUPFAM" id="SSF51215">
    <property type="entry name" value="Regulatory protein AraC"/>
    <property type="match status" value="1"/>
</dbReference>
<dbReference type="EMBL" id="CP046401">
    <property type="protein sequence ID" value="QGY47005.1"/>
    <property type="molecule type" value="Genomic_DNA"/>
</dbReference>
<dbReference type="RefSeq" id="WP_158870448.1">
    <property type="nucleotide sequence ID" value="NZ_CP046401.1"/>
</dbReference>
<keyword evidence="2" id="KW-0238">DNA-binding</keyword>
<reference evidence="5 6" key="1">
    <citation type="submission" date="2019-11" db="EMBL/GenBank/DDBJ databases">
        <authorList>
            <person name="Zheng R.K."/>
            <person name="Sun C.M."/>
        </authorList>
    </citation>
    <scope>NUCLEOTIDE SEQUENCE [LARGE SCALE GENOMIC DNA]</scope>
    <source>
        <strain evidence="5 6">WC007</strain>
    </source>
</reference>
<dbReference type="PANTHER" id="PTHR43280:SF27">
    <property type="entry name" value="TRANSCRIPTIONAL REGULATOR MTLR"/>
    <property type="match status" value="1"/>
</dbReference>
<name>A0A6I6JV46_9BACT</name>
<organism evidence="5 6">
    <name type="scientific">Maribellus comscasis</name>
    <dbReference type="NCBI Taxonomy" id="2681766"/>
    <lineage>
        <taxon>Bacteria</taxon>
        <taxon>Pseudomonadati</taxon>
        <taxon>Bacteroidota</taxon>
        <taxon>Bacteroidia</taxon>
        <taxon>Marinilabiliales</taxon>
        <taxon>Prolixibacteraceae</taxon>
        <taxon>Maribellus</taxon>
    </lineage>
</organism>
<keyword evidence="3" id="KW-0804">Transcription</keyword>
<evidence type="ECO:0000313" key="5">
    <source>
        <dbReference type="EMBL" id="QGY47005.1"/>
    </source>
</evidence>
<dbReference type="GO" id="GO:0003700">
    <property type="term" value="F:DNA-binding transcription factor activity"/>
    <property type="evidence" value="ECO:0007669"/>
    <property type="project" value="InterPro"/>
</dbReference>
<dbReference type="InterPro" id="IPR009057">
    <property type="entry name" value="Homeodomain-like_sf"/>
</dbReference>
<accession>A0A6I6JV46</accession>
<proteinExistence type="predicted"/>
<evidence type="ECO:0000313" key="6">
    <source>
        <dbReference type="Proteomes" id="UP000428260"/>
    </source>
</evidence>
<dbReference type="PANTHER" id="PTHR43280">
    <property type="entry name" value="ARAC-FAMILY TRANSCRIPTIONAL REGULATOR"/>
    <property type="match status" value="1"/>
</dbReference>
<dbReference type="Gene3D" id="1.10.10.60">
    <property type="entry name" value="Homeodomain-like"/>
    <property type="match status" value="2"/>
</dbReference>
<dbReference type="PROSITE" id="PS01124">
    <property type="entry name" value="HTH_ARAC_FAMILY_2"/>
    <property type="match status" value="1"/>
</dbReference>
<sequence>MEFVYEKIFVPNKHSFITRRLKMDPDSEKIHSHKNYELNLITAGSGRRIVGNHISSYTSGDLVLLGPNISHCWEVLEHEKDVDPECVVTHFYENIISSDFFNIPELEDVVDLLKKAHSGILFKGPKTEKVAATLKRMVELKGLERYILLLKVFSLLLKIDDREYLALPSAMPNTYDKDREQIDKIYEYVFQNVQEGINLQDAAKLVYMEPSSFCRYFKKKTSQTFMEYVKSVRIGIAAKLLAETDKPVTHICYECGYNNLANFNHYFKVIMKKTPSEYRKDFK</sequence>
<dbReference type="Pfam" id="PF12833">
    <property type="entry name" value="HTH_18"/>
    <property type="match status" value="1"/>
</dbReference>
<gene>
    <name evidence="5" type="ORF">GM418_26080</name>
</gene>
<feature type="domain" description="HTH araC/xylS-type" evidence="4">
    <location>
        <begin position="183"/>
        <end position="281"/>
    </location>
</feature>
<keyword evidence="1" id="KW-0805">Transcription regulation</keyword>
<dbReference type="InterPro" id="IPR037923">
    <property type="entry name" value="HTH-like"/>
</dbReference>
<dbReference type="InterPro" id="IPR018060">
    <property type="entry name" value="HTH_AraC"/>
</dbReference>
<dbReference type="InterPro" id="IPR014710">
    <property type="entry name" value="RmlC-like_jellyroll"/>
</dbReference>
<dbReference type="Gene3D" id="2.60.120.10">
    <property type="entry name" value="Jelly Rolls"/>
    <property type="match status" value="1"/>
</dbReference>
<evidence type="ECO:0000256" key="2">
    <source>
        <dbReference type="ARBA" id="ARBA00023125"/>
    </source>
</evidence>
<dbReference type="AlphaFoldDB" id="A0A6I6JV46"/>
<dbReference type="SUPFAM" id="SSF46689">
    <property type="entry name" value="Homeodomain-like"/>
    <property type="match status" value="2"/>
</dbReference>
<keyword evidence="6" id="KW-1185">Reference proteome</keyword>
<dbReference type="Proteomes" id="UP000428260">
    <property type="component" value="Chromosome"/>
</dbReference>
<protein>
    <submittedName>
        <fullName evidence="5">Helix-turn-helix domain-containing protein</fullName>
    </submittedName>
</protein>
<dbReference type="KEGG" id="mcos:GM418_26080"/>